<evidence type="ECO:0000313" key="9">
    <source>
        <dbReference type="Proteomes" id="UP000437068"/>
    </source>
</evidence>
<gene>
    <name evidence="6" type="ORF">PF001_g6214</name>
    <name evidence="5" type="ORF">PF002_g4810</name>
    <name evidence="4" type="ORF">PF005_g4054</name>
    <name evidence="3" type="ORF">PF007_g4949</name>
    <name evidence="2" type="ORF">PF009_g7532</name>
</gene>
<dbReference type="EMBL" id="QXGD01000152">
    <property type="protein sequence ID" value="KAE9250391.1"/>
    <property type="molecule type" value="Genomic_DNA"/>
</dbReference>
<evidence type="ECO:0000313" key="5">
    <source>
        <dbReference type="EMBL" id="KAE9250391.1"/>
    </source>
</evidence>
<sequence length="813" mass="89669">MSSADGACLSLEEVTKVIQKLREDQESFLEQQREAIIQQVLESIQRSGVLASVPSQSPPTTNPQSKQDKTSSSTARLEQNLHNLVHHSRAESGLDYPHVHNTAYEARSRSIKNNTQKLNGEHATNEGLATKKQVILSRREVERGTSGSASSVQLVSGKAKNNEGGEDDQDSNPDQEAERSLSHSPLHTKDASLLREQGAKGRRRRHHRRNKSTATDAARVCLDDDYSEFIDPVDAAFDAIRKKVDLRTLAILDRSKVLLGQVKENGLLARDEHVTEGRTSFVEKLRRRHAGSELGTDSNSTGKDAGEGRGDDNNQPDQQSDLSAKRESGKDDTSLNSLETEPGNAFTLSPDDIRCDLELLQPPSKAPDNDNEWENELARQILTIYATSIKAKALEKARGSSPGKQQYSNQNAREGSAGPTVAGENKRRLQSTGKLKKRNSLSKSVSLPAIDRAAAFKKSQHRTSSSPAAVHYSWEPSQLRDDGKVIINMPKVPRPIWFAGTGAVKAVWCALADGFSQLRPQHAAAGRSSSNSTAASVCDHRLCDEVRQLETKKKFAQCITTLESLLVALVRARGVDELETKLWKQLVVTCNAFASRCIDYNKFPAGLQLMKQAEHLIDNSILVDSTMRMELLAYLYDTYAHYYYKRRKPHAGLQYILKAHEIHSRQSSWSHLAKCRLHIANLLSSQIKHAEAMKYMASILEMIEENKLEENADGGAGGGSALKLCLAAVCYNNLAVEQLHMRDFEAASVSSANAQRLAKLCLSYSNRWLSQFQATSDCVALAIATLMEDTNGDKGPLADCRALASAEERRSRA</sequence>
<feature type="compositionally biased region" description="Basic residues" evidence="1">
    <location>
        <begin position="200"/>
        <end position="211"/>
    </location>
</feature>
<feature type="compositionally biased region" description="Polar residues" evidence="1">
    <location>
        <begin position="313"/>
        <end position="322"/>
    </location>
</feature>
<protein>
    <submittedName>
        <fullName evidence="3">Uncharacterized protein</fullName>
    </submittedName>
</protein>
<accession>A0A6A3T496</accession>
<evidence type="ECO:0000313" key="4">
    <source>
        <dbReference type="EMBL" id="KAE9229013.1"/>
    </source>
</evidence>
<evidence type="ECO:0000313" key="2">
    <source>
        <dbReference type="EMBL" id="KAE8942727.1"/>
    </source>
</evidence>
<feature type="region of interest" description="Disordered" evidence="1">
    <location>
        <begin position="51"/>
        <end position="75"/>
    </location>
</feature>
<dbReference type="EMBL" id="QXGF01000292">
    <property type="protein sequence ID" value="KAE8942727.1"/>
    <property type="molecule type" value="Genomic_DNA"/>
</dbReference>
<feature type="region of interest" description="Disordered" evidence="1">
    <location>
        <begin position="139"/>
        <end position="215"/>
    </location>
</feature>
<feature type="compositionally biased region" description="Polar residues" evidence="1">
    <location>
        <begin position="402"/>
        <end position="413"/>
    </location>
</feature>
<evidence type="ECO:0000313" key="11">
    <source>
        <dbReference type="Proteomes" id="UP000441208"/>
    </source>
</evidence>
<dbReference type="Proteomes" id="UP000437068">
    <property type="component" value="Unassembled WGS sequence"/>
</dbReference>
<keyword evidence="8" id="KW-1185">Reference proteome</keyword>
<comment type="caution">
    <text evidence="3">The sequence shown here is derived from an EMBL/GenBank/DDBJ whole genome shotgun (WGS) entry which is preliminary data.</text>
</comment>
<evidence type="ECO:0000313" key="8">
    <source>
        <dbReference type="Proteomes" id="UP000433483"/>
    </source>
</evidence>
<organism evidence="3 11">
    <name type="scientific">Phytophthora fragariae</name>
    <dbReference type="NCBI Taxonomy" id="53985"/>
    <lineage>
        <taxon>Eukaryota</taxon>
        <taxon>Sar</taxon>
        <taxon>Stramenopiles</taxon>
        <taxon>Oomycota</taxon>
        <taxon>Peronosporomycetes</taxon>
        <taxon>Peronosporales</taxon>
        <taxon>Peronosporaceae</taxon>
        <taxon>Phytophthora</taxon>
    </lineage>
</organism>
<dbReference type="Proteomes" id="UP000441208">
    <property type="component" value="Unassembled WGS sequence"/>
</dbReference>
<dbReference type="OrthoDB" id="201140at2759"/>
<feature type="region of interest" description="Disordered" evidence="1">
    <location>
        <begin position="280"/>
        <end position="350"/>
    </location>
</feature>
<dbReference type="Proteomes" id="UP000429523">
    <property type="component" value="Unassembled WGS sequence"/>
</dbReference>
<feature type="region of interest" description="Disordered" evidence="1">
    <location>
        <begin position="395"/>
        <end position="442"/>
    </location>
</feature>
<feature type="compositionally biased region" description="Acidic residues" evidence="1">
    <location>
        <begin position="164"/>
        <end position="175"/>
    </location>
</feature>
<evidence type="ECO:0000313" key="3">
    <source>
        <dbReference type="EMBL" id="KAE9129282.1"/>
    </source>
</evidence>
<reference evidence="7 8" key="1">
    <citation type="submission" date="2018-08" db="EMBL/GenBank/DDBJ databases">
        <title>Genomic investigation of the strawberry pathogen Phytophthora fragariae indicates pathogenicity is determined by transcriptional variation in three key races.</title>
        <authorList>
            <person name="Adams T.M."/>
            <person name="Armitage A.D."/>
            <person name="Sobczyk M.K."/>
            <person name="Bates H.J."/>
            <person name="Dunwell J.M."/>
            <person name="Nellist C.F."/>
            <person name="Harrison R.J."/>
        </authorList>
    </citation>
    <scope>NUCLEOTIDE SEQUENCE [LARGE SCALE GENOMIC DNA]</scope>
    <source>
        <strain evidence="6 9">A4</strain>
        <strain evidence="5 10">BC-1</strain>
        <strain evidence="4 8">NOV-27</strain>
        <strain evidence="3 11">NOV-71</strain>
        <strain evidence="2 7">NOV-9</strain>
    </source>
</reference>
<dbReference type="AlphaFoldDB" id="A0A6A3T496"/>
<evidence type="ECO:0000256" key="1">
    <source>
        <dbReference type="SAM" id="MobiDB-lite"/>
    </source>
</evidence>
<dbReference type="SUPFAM" id="SSF48452">
    <property type="entry name" value="TPR-like"/>
    <property type="match status" value="1"/>
</dbReference>
<feature type="compositionally biased region" description="Basic and acidic residues" evidence="1">
    <location>
        <begin position="176"/>
        <end position="199"/>
    </location>
</feature>
<feature type="compositionally biased region" description="Basic and acidic residues" evidence="1">
    <location>
        <begin position="323"/>
        <end position="333"/>
    </location>
</feature>
<dbReference type="Proteomes" id="UP000433483">
    <property type="component" value="Unassembled WGS sequence"/>
</dbReference>
<dbReference type="EMBL" id="QXGE01000245">
    <property type="protein sequence ID" value="KAE9318744.1"/>
    <property type="molecule type" value="Genomic_DNA"/>
</dbReference>
<proteinExistence type="predicted"/>
<evidence type="ECO:0000313" key="10">
    <source>
        <dbReference type="Proteomes" id="UP000440367"/>
    </source>
</evidence>
<feature type="compositionally biased region" description="Polar residues" evidence="1">
    <location>
        <begin position="145"/>
        <end position="154"/>
    </location>
</feature>
<dbReference type="InterPro" id="IPR011990">
    <property type="entry name" value="TPR-like_helical_dom_sf"/>
</dbReference>
<evidence type="ECO:0000313" key="7">
    <source>
        <dbReference type="Proteomes" id="UP000429523"/>
    </source>
</evidence>
<name>A0A6A3T496_9STRA</name>
<evidence type="ECO:0000313" key="6">
    <source>
        <dbReference type="EMBL" id="KAE9318744.1"/>
    </source>
</evidence>
<dbReference type="EMBL" id="QXFZ01000166">
    <property type="protein sequence ID" value="KAE9129282.1"/>
    <property type="molecule type" value="Genomic_DNA"/>
</dbReference>
<dbReference type="EMBL" id="QXGB01000127">
    <property type="protein sequence ID" value="KAE9229013.1"/>
    <property type="molecule type" value="Genomic_DNA"/>
</dbReference>
<dbReference type="Proteomes" id="UP000440367">
    <property type="component" value="Unassembled WGS sequence"/>
</dbReference>